<evidence type="ECO:0000256" key="2">
    <source>
        <dbReference type="ARBA" id="ARBA00022723"/>
    </source>
</evidence>
<sequence>MLKKFLFVSVIVLIVAGGQLTDAVKAGKIPTKLEYSACDTPIYYSVGEVDEKFGVKREKLLSAVNSAAQIWNKEAGRDIFRYRMDNLASKGDAFQGKVLQIHFRYDKRQALTTQIGQLEGKVYKDESSLKAAIIDYEAKVADFNSRMEVFNAEVQKWNEKNGGSPEDYQRLRDRERQLQEEASSLANLAKELNLSSEKYSSQVGKLNSTIEAFNSELARRPEEGLFNPNENIIEIYFFANQTELLHTLAHELGHARGLKHIDNEQSIMFPYTTDVLSPVKEEIGQLAEICRGRNTVDETLKLGKTVIERYKLLFTKQEQGL</sequence>
<keyword evidence="2" id="KW-0479">Metal-binding</keyword>
<dbReference type="GO" id="GO:0006508">
    <property type="term" value="P:proteolysis"/>
    <property type="evidence" value="ECO:0007669"/>
    <property type="project" value="UniProtKB-KW"/>
</dbReference>
<evidence type="ECO:0000313" key="7">
    <source>
        <dbReference type="EMBL" id="OGY11612.1"/>
    </source>
</evidence>
<protein>
    <recommendedName>
        <fullName evidence="6">Peptidase M10 metallopeptidase domain-containing protein</fullName>
    </recommendedName>
</protein>
<evidence type="ECO:0000256" key="5">
    <source>
        <dbReference type="SAM" id="Coils"/>
    </source>
</evidence>
<name>A0A1G1V8T1_9BACT</name>
<dbReference type="GO" id="GO:0004222">
    <property type="term" value="F:metalloendopeptidase activity"/>
    <property type="evidence" value="ECO:0007669"/>
    <property type="project" value="InterPro"/>
</dbReference>
<organism evidence="7 8">
    <name type="scientific">Candidatus Blackburnbacteria bacterium RIFCSPHIGHO2_12_FULL_41_13b</name>
    <dbReference type="NCBI Taxonomy" id="1797517"/>
    <lineage>
        <taxon>Bacteria</taxon>
        <taxon>Candidatus Blackburniibacteriota</taxon>
    </lineage>
</organism>
<feature type="coiled-coil region" evidence="5">
    <location>
        <begin position="140"/>
        <end position="195"/>
    </location>
</feature>
<dbReference type="STRING" id="1797517.A3F61_01825"/>
<reference evidence="7 8" key="1">
    <citation type="journal article" date="2016" name="Nat. Commun.">
        <title>Thousands of microbial genomes shed light on interconnected biogeochemical processes in an aquifer system.</title>
        <authorList>
            <person name="Anantharaman K."/>
            <person name="Brown C.T."/>
            <person name="Hug L.A."/>
            <person name="Sharon I."/>
            <person name="Castelle C.J."/>
            <person name="Probst A.J."/>
            <person name="Thomas B.C."/>
            <person name="Singh A."/>
            <person name="Wilkins M.J."/>
            <person name="Karaoz U."/>
            <person name="Brodie E.L."/>
            <person name="Williams K.H."/>
            <person name="Hubbard S.S."/>
            <person name="Banfield J.F."/>
        </authorList>
    </citation>
    <scope>NUCLEOTIDE SEQUENCE [LARGE SCALE GENOMIC DNA]</scope>
</reference>
<dbReference type="EMBL" id="MHCA01000034">
    <property type="protein sequence ID" value="OGY11612.1"/>
    <property type="molecule type" value="Genomic_DNA"/>
</dbReference>
<gene>
    <name evidence="7" type="ORF">A3F61_01825</name>
</gene>
<dbReference type="Proteomes" id="UP000178272">
    <property type="component" value="Unassembled WGS sequence"/>
</dbReference>
<keyword evidence="3" id="KW-0378">Hydrolase</keyword>
<evidence type="ECO:0000259" key="6">
    <source>
        <dbReference type="Pfam" id="PF00413"/>
    </source>
</evidence>
<dbReference type="GO" id="GO:0031012">
    <property type="term" value="C:extracellular matrix"/>
    <property type="evidence" value="ECO:0007669"/>
    <property type="project" value="InterPro"/>
</dbReference>
<dbReference type="SUPFAM" id="SSF55486">
    <property type="entry name" value="Metalloproteases ('zincins'), catalytic domain"/>
    <property type="match status" value="1"/>
</dbReference>
<dbReference type="GO" id="GO:0008270">
    <property type="term" value="F:zinc ion binding"/>
    <property type="evidence" value="ECO:0007669"/>
    <property type="project" value="InterPro"/>
</dbReference>
<keyword evidence="5" id="KW-0175">Coiled coil</keyword>
<dbReference type="AlphaFoldDB" id="A0A1G1V8T1"/>
<evidence type="ECO:0000256" key="3">
    <source>
        <dbReference type="ARBA" id="ARBA00022801"/>
    </source>
</evidence>
<dbReference type="InterPro" id="IPR024079">
    <property type="entry name" value="MetalloPept_cat_dom_sf"/>
</dbReference>
<evidence type="ECO:0000313" key="8">
    <source>
        <dbReference type="Proteomes" id="UP000178272"/>
    </source>
</evidence>
<accession>A0A1G1V8T1</accession>
<comment type="caution">
    <text evidence="7">The sequence shown here is derived from an EMBL/GenBank/DDBJ whole genome shotgun (WGS) entry which is preliminary data.</text>
</comment>
<dbReference type="Pfam" id="PF00413">
    <property type="entry name" value="Peptidase_M10"/>
    <property type="match status" value="1"/>
</dbReference>
<keyword evidence="4" id="KW-0862">Zinc</keyword>
<proteinExistence type="predicted"/>
<dbReference type="Gene3D" id="3.40.390.10">
    <property type="entry name" value="Collagenase (Catalytic Domain)"/>
    <property type="match status" value="1"/>
</dbReference>
<keyword evidence="1" id="KW-0645">Protease</keyword>
<evidence type="ECO:0000256" key="1">
    <source>
        <dbReference type="ARBA" id="ARBA00022670"/>
    </source>
</evidence>
<feature type="domain" description="Peptidase M10 metallopeptidase" evidence="6">
    <location>
        <begin position="205"/>
        <end position="273"/>
    </location>
</feature>
<dbReference type="InterPro" id="IPR001818">
    <property type="entry name" value="Pept_M10_metallopeptidase"/>
</dbReference>
<evidence type="ECO:0000256" key="4">
    <source>
        <dbReference type="ARBA" id="ARBA00022833"/>
    </source>
</evidence>